<name>A0ACC7LVF8_9PSED</name>
<dbReference type="Proteomes" id="UP001615411">
    <property type="component" value="Unassembled WGS sequence"/>
</dbReference>
<dbReference type="EMBL" id="JBIUGF010000008">
    <property type="protein sequence ID" value="MFJ1337312.1"/>
    <property type="molecule type" value="Genomic_DNA"/>
</dbReference>
<comment type="caution">
    <text evidence="1">The sequence shown here is derived from an EMBL/GenBank/DDBJ whole genome shotgun (WGS) entry which is preliminary data.</text>
</comment>
<proteinExistence type="predicted"/>
<keyword evidence="2" id="KW-1185">Reference proteome</keyword>
<organism evidence="1 2">
    <name type="scientific">Pseudomonas caricapapayae</name>
    <dbReference type="NCBI Taxonomy" id="46678"/>
    <lineage>
        <taxon>Bacteria</taxon>
        <taxon>Pseudomonadati</taxon>
        <taxon>Pseudomonadota</taxon>
        <taxon>Gammaproteobacteria</taxon>
        <taxon>Pseudomonadales</taxon>
        <taxon>Pseudomonadaceae</taxon>
        <taxon>Pseudomonas</taxon>
    </lineage>
</organism>
<sequence length="82" mass="10599">MLKHLTRFAVITTVLATAGCYYHDYDRDDHRWDRDHRYSRDWDDDRDDRDHRKYNKRYRDDDRYRYYDNDRRRDRDDDDDDD</sequence>
<evidence type="ECO:0000313" key="2">
    <source>
        <dbReference type="Proteomes" id="UP001615411"/>
    </source>
</evidence>
<gene>
    <name evidence="1" type="ORF">ACIKP7_04125</name>
</gene>
<evidence type="ECO:0000313" key="1">
    <source>
        <dbReference type="EMBL" id="MFJ1337312.1"/>
    </source>
</evidence>
<reference evidence="1" key="1">
    <citation type="submission" date="2024-10" db="EMBL/GenBank/DDBJ databases">
        <title>Aeromonas and Pseudomonas from the Cagarras Archipelago, Rio de Janeiro, Brazil.</title>
        <authorList>
            <person name="Canellas A.L.B."/>
            <person name="Laport M.S."/>
        </authorList>
    </citation>
    <scope>NUCLEOTIDE SEQUENCE</scope>
    <source>
        <strain evidence="1">ACP-7</strain>
    </source>
</reference>
<accession>A0ACC7LVF8</accession>
<protein>
    <submittedName>
        <fullName evidence="1">Uncharacterized protein</fullName>
    </submittedName>
</protein>